<keyword evidence="3" id="KW-1185">Reference proteome</keyword>
<reference evidence="2 3" key="1">
    <citation type="journal article" date="2018" name="Nat. Ecol. Evol.">
        <title>Pezizomycetes genomes reveal the molecular basis of ectomycorrhizal truffle lifestyle.</title>
        <authorList>
            <person name="Murat C."/>
            <person name="Payen T."/>
            <person name="Noel B."/>
            <person name="Kuo A."/>
            <person name="Morin E."/>
            <person name="Chen J."/>
            <person name="Kohler A."/>
            <person name="Krizsan K."/>
            <person name="Balestrini R."/>
            <person name="Da Silva C."/>
            <person name="Montanini B."/>
            <person name="Hainaut M."/>
            <person name="Levati E."/>
            <person name="Barry K.W."/>
            <person name="Belfiori B."/>
            <person name="Cichocki N."/>
            <person name="Clum A."/>
            <person name="Dockter R.B."/>
            <person name="Fauchery L."/>
            <person name="Guy J."/>
            <person name="Iotti M."/>
            <person name="Le Tacon F."/>
            <person name="Lindquist E.A."/>
            <person name="Lipzen A."/>
            <person name="Malagnac F."/>
            <person name="Mello A."/>
            <person name="Molinier V."/>
            <person name="Miyauchi S."/>
            <person name="Poulain J."/>
            <person name="Riccioni C."/>
            <person name="Rubini A."/>
            <person name="Sitrit Y."/>
            <person name="Splivallo R."/>
            <person name="Traeger S."/>
            <person name="Wang M."/>
            <person name="Zifcakova L."/>
            <person name="Wipf D."/>
            <person name="Zambonelli A."/>
            <person name="Paolocci F."/>
            <person name="Nowrousian M."/>
            <person name="Ottonello S."/>
            <person name="Baldrian P."/>
            <person name="Spatafora J.W."/>
            <person name="Henrissat B."/>
            <person name="Nagy L.G."/>
            <person name="Aury J.M."/>
            <person name="Wincker P."/>
            <person name="Grigoriev I.V."/>
            <person name="Bonfante P."/>
            <person name="Martin F.M."/>
        </authorList>
    </citation>
    <scope>NUCLEOTIDE SEQUENCE [LARGE SCALE GENOMIC DNA]</scope>
    <source>
        <strain evidence="2 3">ATCC MYA-4762</strain>
    </source>
</reference>
<gene>
    <name evidence="2" type="ORF">L211DRAFT_835440</name>
</gene>
<feature type="compositionally biased region" description="Low complexity" evidence="1">
    <location>
        <begin position="182"/>
        <end position="197"/>
    </location>
</feature>
<dbReference type="EMBL" id="ML121535">
    <property type="protein sequence ID" value="RPB26079.1"/>
    <property type="molecule type" value="Genomic_DNA"/>
</dbReference>
<dbReference type="InParanoid" id="A0A3N4LWX0"/>
<proteinExistence type="predicted"/>
<feature type="compositionally biased region" description="Polar residues" evidence="1">
    <location>
        <begin position="240"/>
        <end position="252"/>
    </location>
</feature>
<feature type="compositionally biased region" description="Polar residues" evidence="1">
    <location>
        <begin position="90"/>
        <end position="100"/>
    </location>
</feature>
<protein>
    <submittedName>
        <fullName evidence="2">Uncharacterized protein</fullName>
    </submittedName>
</protein>
<dbReference type="OrthoDB" id="5405214at2759"/>
<accession>A0A3N4LWX0</accession>
<evidence type="ECO:0000313" key="2">
    <source>
        <dbReference type="EMBL" id="RPB26079.1"/>
    </source>
</evidence>
<evidence type="ECO:0000313" key="3">
    <source>
        <dbReference type="Proteomes" id="UP000267821"/>
    </source>
</evidence>
<evidence type="ECO:0000256" key="1">
    <source>
        <dbReference type="SAM" id="MobiDB-lite"/>
    </source>
</evidence>
<dbReference type="AlphaFoldDB" id="A0A3N4LWX0"/>
<name>A0A3N4LWX0_9PEZI</name>
<feature type="compositionally biased region" description="Polar residues" evidence="1">
    <location>
        <begin position="209"/>
        <end position="219"/>
    </location>
</feature>
<sequence>MSGISTVAIKDGHEGIRHGHHHERDPAAQERMARLGAYGGISSATGSIGEGEGDYFERVAGWSDHEAGTAGEPPEEQQGLSGGELDSECSAWSSGRSGPSNDYPEDSFNTPSSAGTPLAKPSLTQKLADKLIPKASLPMPPRRSPSSYSTHVPNPPCPTPATPFSMTRYPLSQVASTHPGPNNNNNNNTKSSSNSSTPASGFTPYTVPSPASTITTNSVREAKHNAKMLGPMTYDEGIVDTTSRNGSETTRSPSPPIVLNQGYILEGDRMDLDEKGEESRKERLEGIEERIVGGKHGTFRD</sequence>
<dbReference type="Proteomes" id="UP000267821">
    <property type="component" value="Unassembled WGS sequence"/>
</dbReference>
<feature type="compositionally biased region" description="Basic and acidic residues" evidence="1">
    <location>
        <begin position="10"/>
        <end position="33"/>
    </location>
</feature>
<feature type="region of interest" description="Disordered" evidence="1">
    <location>
        <begin position="1"/>
        <end position="259"/>
    </location>
</feature>
<organism evidence="2 3">
    <name type="scientific">Terfezia boudieri ATCC MYA-4762</name>
    <dbReference type="NCBI Taxonomy" id="1051890"/>
    <lineage>
        <taxon>Eukaryota</taxon>
        <taxon>Fungi</taxon>
        <taxon>Dikarya</taxon>
        <taxon>Ascomycota</taxon>
        <taxon>Pezizomycotina</taxon>
        <taxon>Pezizomycetes</taxon>
        <taxon>Pezizales</taxon>
        <taxon>Pezizaceae</taxon>
        <taxon>Terfezia</taxon>
    </lineage>
</organism>